<dbReference type="PANTHER" id="PTHR31973:SF187">
    <property type="entry name" value="MUTATOR TRANSPOSASE MUDRA PROTEIN"/>
    <property type="match status" value="1"/>
</dbReference>
<evidence type="ECO:0008006" key="3">
    <source>
        <dbReference type="Google" id="ProtNLM"/>
    </source>
</evidence>
<protein>
    <recommendedName>
        <fullName evidence="3">Transposase MuDR plant domain-containing protein</fullName>
    </recommendedName>
</protein>
<dbReference type="Proteomes" id="UP000593560">
    <property type="component" value="Unassembled WGS sequence"/>
</dbReference>
<accession>A0A7J9ID10</accession>
<feature type="non-terminal residue" evidence="1">
    <location>
        <position position="136"/>
    </location>
</feature>
<evidence type="ECO:0000313" key="1">
    <source>
        <dbReference type="EMBL" id="MBA0819743.1"/>
    </source>
</evidence>
<dbReference type="AlphaFoldDB" id="A0A7J9ID10"/>
<proteinExistence type="predicted"/>
<dbReference type="OrthoDB" id="1000443at2759"/>
<dbReference type="PANTHER" id="PTHR31973">
    <property type="entry name" value="POLYPROTEIN, PUTATIVE-RELATED"/>
    <property type="match status" value="1"/>
</dbReference>
<reference evidence="1 2" key="1">
    <citation type="journal article" date="2019" name="Genome Biol. Evol.">
        <title>Insights into the evolution of the New World diploid cottons (Gossypium, subgenus Houzingenia) based on genome sequencing.</title>
        <authorList>
            <person name="Grover C.E."/>
            <person name="Arick M.A. 2nd"/>
            <person name="Thrash A."/>
            <person name="Conover J.L."/>
            <person name="Sanders W.S."/>
            <person name="Peterson D.G."/>
            <person name="Frelichowski J.E."/>
            <person name="Scheffler J.A."/>
            <person name="Scheffler B.E."/>
            <person name="Wendel J.F."/>
        </authorList>
    </citation>
    <scope>NUCLEOTIDE SEQUENCE [LARGE SCALE GENOMIC DNA]</scope>
    <source>
        <strain evidence="1">0</strain>
        <tissue evidence="1">Leaf</tissue>
    </source>
</reference>
<keyword evidence="2" id="KW-1185">Reference proteome</keyword>
<organism evidence="1 2">
    <name type="scientific">Gossypium harknessii</name>
    <dbReference type="NCBI Taxonomy" id="34285"/>
    <lineage>
        <taxon>Eukaryota</taxon>
        <taxon>Viridiplantae</taxon>
        <taxon>Streptophyta</taxon>
        <taxon>Embryophyta</taxon>
        <taxon>Tracheophyta</taxon>
        <taxon>Spermatophyta</taxon>
        <taxon>Magnoliopsida</taxon>
        <taxon>eudicotyledons</taxon>
        <taxon>Gunneridae</taxon>
        <taxon>Pentapetalae</taxon>
        <taxon>rosids</taxon>
        <taxon>malvids</taxon>
        <taxon>Malvales</taxon>
        <taxon>Malvaceae</taxon>
        <taxon>Malvoideae</taxon>
        <taxon>Gossypium</taxon>
    </lineage>
</organism>
<evidence type="ECO:0000313" key="2">
    <source>
        <dbReference type="Proteomes" id="UP000593560"/>
    </source>
</evidence>
<sequence>MLLKDGEQFKFTIRKYSMCCRRELKIIRNEPNRVKVKYITSKKFKWGIFASYNNMARCMQVKFFHDEHNYYVRFRNKMVNVKVIAEHFEATIGDHPKMKLREIQRRVSSEMHVNDNMTRCRRAKKMVKDKLVRNFV</sequence>
<gene>
    <name evidence="1" type="ORF">Gohar_028385</name>
</gene>
<dbReference type="EMBL" id="JABFAD010331226">
    <property type="protein sequence ID" value="MBA0819743.1"/>
    <property type="molecule type" value="Genomic_DNA"/>
</dbReference>
<name>A0A7J9ID10_9ROSI</name>
<comment type="caution">
    <text evidence="1">The sequence shown here is derived from an EMBL/GenBank/DDBJ whole genome shotgun (WGS) entry which is preliminary data.</text>
</comment>